<dbReference type="AlphaFoldDB" id="A0A8I0P175"/>
<protein>
    <submittedName>
        <fullName evidence="1">Putative amidohydrolase YtcJ</fullName>
    </submittedName>
</protein>
<proteinExistence type="predicted"/>
<dbReference type="Gene3D" id="3.20.20.140">
    <property type="entry name" value="Metal-dependent hydrolases"/>
    <property type="match status" value="1"/>
</dbReference>
<dbReference type="GO" id="GO:0016810">
    <property type="term" value="F:hydrolase activity, acting on carbon-nitrogen (but not peptide) bonds"/>
    <property type="evidence" value="ECO:0007669"/>
    <property type="project" value="InterPro"/>
</dbReference>
<dbReference type="InterPro" id="IPR011059">
    <property type="entry name" value="Metal-dep_hydrolase_composite"/>
</dbReference>
<dbReference type="Gene3D" id="2.30.40.10">
    <property type="entry name" value="Urease, subunit C, domain 1"/>
    <property type="match status" value="1"/>
</dbReference>
<name>A0A8I0P175_9ACTN</name>
<reference evidence="1 2" key="1">
    <citation type="submission" date="2020-10" db="EMBL/GenBank/DDBJ databases">
        <title>Sequencing the genomes of 1000 actinobacteria strains.</title>
        <authorList>
            <person name="Klenk H.-P."/>
        </authorList>
    </citation>
    <scope>NUCLEOTIDE SEQUENCE [LARGE SCALE GENOMIC DNA]</scope>
    <source>
        <strain evidence="1 2">DSM 41803</strain>
    </source>
</reference>
<keyword evidence="1" id="KW-0378">Hydrolase</keyword>
<accession>A0A8I0P175</accession>
<evidence type="ECO:0000313" key="1">
    <source>
        <dbReference type="EMBL" id="MBE1595512.1"/>
    </source>
</evidence>
<evidence type="ECO:0000313" key="2">
    <source>
        <dbReference type="Proteomes" id="UP000629287"/>
    </source>
</evidence>
<dbReference type="EMBL" id="JADBGF010000001">
    <property type="protein sequence ID" value="MBE1595512.1"/>
    <property type="molecule type" value="Genomic_DNA"/>
</dbReference>
<comment type="caution">
    <text evidence="1">The sequence shown here is derived from an EMBL/GenBank/DDBJ whole genome shotgun (WGS) entry which is preliminary data.</text>
</comment>
<dbReference type="Gene3D" id="3.10.310.70">
    <property type="match status" value="1"/>
</dbReference>
<dbReference type="Proteomes" id="UP000629287">
    <property type="component" value="Unassembled WGS sequence"/>
</dbReference>
<dbReference type="GeneID" id="86826231"/>
<sequence length="136" mass="14247">MAVGYITPVAGAEVVEGHGDALLPGLHDHHLHLLAMAAAASSVDCGVHAGDPDGLAAALRSAPGTWVRAVGYHERTAGHLDRQGARRMGARPAVRVQHRSGALWILNSPALALVHHILDHSPEVERDAVGRPTGRL</sequence>
<gene>
    <name evidence="1" type="ORF">H4687_001641</name>
</gene>
<organism evidence="1 2">
    <name type="scientific">Streptomyces stelliscabiei</name>
    <dbReference type="NCBI Taxonomy" id="146820"/>
    <lineage>
        <taxon>Bacteria</taxon>
        <taxon>Bacillati</taxon>
        <taxon>Actinomycetota</taxon>
        <taxon>Actinomycetes</taxon>
        <taxon>Kitasatosporales</taxon>
        <taxon>Streptomycetaceae</taxon>
        <taxon>Streptomyces</taxon>
    </lineage>
</organism>
<keyword evidence="2" id="KW-1185">Reference proteome</keyword>
<dbReference type="RefSeq" id="WP_223786221.1">
    <property type="nucleotide sequence ID" value="NZ_JADBGF010000001.1"/>
</dbReference>